<comment type="caution">
    <text evidence="2">The sequence shown here is derived from an EMBL/GenBank/DDBJ whole genome shotgun (WGS) entry which is preliminary data.</text>
</comment>
<evidence type="ECO:0000313" key="2">
    <source>
        <dbReference type="EMBL" id="CAK0851199.1"/>
    </source>
</evidence>
<keyword evidence="1" id="KW-0812">Transmembrane</keyword>
<dbReference type="EMBL" id="CAUYUJ010015215">
    <property type="protein sequence ID" value="CAK0851199.1"/>
    <property type="molecule type" value="Genomic_DNA"/>
</dbReference>
<proteinExistence type="predicted"/>
<protein>
    <recommendedName>
        <fullName evidence="4">RING-type E3 ubiquitin transferase</fullName>
    </recommendedName>
</protein>
<evidence type="ECO:0008006" key="4">
    <source>
        <dbReference type="Google" id="ProtNLM"/>
    </source>
</evidence>
<accession>A0ABN9TXZ8</accession>
<feature type="non-terminal residue" evidence="2">
    <location>
        <position position="411"/>
    </location>
</feature>
<gene>
    <name evidence="2" type="ORF">PCOR1329_LOCUS43388</name>
</gene>
<reference evidence="2" key="1">
    <citation type="submission" date="2023-10" db="EMBL/GenBank/DDBJ databases">
        <authorList>
            <person name="Chen Y."/>
            <person name="Shah S."/>
            <person name="Dougan E. K."/>
            <person name="Thang M."/>
            <person name="Chan C."/>
        </authorList>
    </citation>
    <scope>NUCLEOTIDE SEQUENCE [LARGE SCALE GENOMIC DNA]</scope>
</reference>
<evidence type="ECO:0000313" key="3">
    <source>
        <dbReference type="Proteomes" id="UP001189429"/>
    </source>
</evidence>
<feature type="transmembrane region" description="Helical" evidence="1">
    <location>
        <begin position="380"/>
        <end position="403"/>
    </location>
</feature>
<keyword evidence="1" id="KW-1133">Transmembrane helix</keyword>
<keyword evidence="1" id="KW-0472">Membrane</keyword>
<feature type="transmembrane region" description="Helical" evidence="1">
    <location>
        <begin position="70"/>
        <end position="95"/>
    </location>
</feature>
<name>A0ABN9TXZ8_9DINO</name>
<feature type="non-terminal residue" evidence="2">
    <location>
        <position position="1"/>
    </location>
</feature>
<sequence>SVLMVGWPAQLLATKAADLAIVWGLGSRQCPPCPDCTVNCPTVTCSTPSINITCPTFSCPSFAPQSAEGAGWSGVFFFVAGLLVGFGVLTCTGLIGRSVGWLSSFCTRRPEVEVVADDSSTRDLALRYDLPGPPLWHERLILAVGAQPGHYAVLTPDGDIFVEELRPDNVDIAEFRAAPGLGVPPQDIPLASVHRFRAVPTAAEMIQHVRDGALQAGPAGAAAVAGSPLAWVAAEDTQDIAKGTQIPTLPDAAVTCGDRGIIPYGNGHLFVQRMAEADIYRFVHDDLRVLPVVVDASGERKVSFAEAVSAMDPTPPRGGLGGTNPALAQYVANQLKDQEIFQACAAVASYSSGSTRLALHKSSDPSMPIDTARRSRGIDLAIFFPCLQLMLGVMCLSKFWLLIEPSSAESG</sequence>
<evidence type="ECO:0000256" key="1">
    <source>
        <dbReference type="SAM" id="Phobius"/>
    </source>
</evidence>
<organism evidence="2 3">
    <name type="scientific">Prorocentrum cordatum</name>
    <dbReference type="NCBI Taxonomy" id="2364126"/>
    <lineage>
        <taxon>Eukaryota</taxon>
        <taxon>Sar</taxon>
        <taxon>Alveolata</taxon>
        <taxon>Dinophyceae</taxon>
        <taxon>Prorocentrales</taxon>
        <taxon>Prorocentraceae</taxon>
        <taxon>Prorocentrum</taxon>
    </lineage>
</organism>
<dbReference type="Proteomes" id="UP001189429">
    <property type="component" value="Unassembled WGS sequence"/>
</dbReference>
<keyword evidence="3" id="KW-1185">Reference proteome</keyword>